<dbReference type="SMART" id="SM00261">
    <property type="entry name" value="FU"/>
    <property type="match status" value="3"/>
</dbReference>
<dbReference type="VEuPathDB" id="GiardiaDB:GL50803_0050028"/>
<organism evidence="3 4">
    <name type="scientific">Giardia intestinalis</name>
    <name type="common">Giardia lamblia</name>
    <dbReference type="NCBI Taxonomy" id="5741"/>
    <lineage>
        <taxon>Eukaryota</taxon>
        <taxon>Metamonada</taxon>
        <taxon>Diplomonadida</taxon>
        <taxon>Hexamitidae</taxon>
        <taxon>Giardiinae</taxon>
        <taxon>Giardia</taxon>
    </lineage>
</organism>
<dbReference type="InterPro" id="IPR036280">
    <property type="entry name" value="Multihaem_cyt_sf"/>
</dbReference>
<dbReference type="InterPro" id="IPR009030">
    <property type="entry name" value="Growth_fac_rcpt_cys_sf"/>
</dbReference>
<dbReference type="InterPro" id="IPR000742">
    <property type="entry name" value="EGF"/>
</dbReference>
<dbReference type="Proteomes" id="UP000018040">
    <property type="component" value="Unassembled WGS sequence"/>
</dbReference>
<accession>V6TM65</accession>
<dbReference type="AlphaFoldDB" id="V6TM65"/>
<dbReference type="PROSITE" id="PS50050">
    <property type="entry name" value="TNFR_NGFR_2"/>
    <property type="match status" value="1"/>
</dbReference>
<feature type="repeat" description="TNFR-Cys" evidence="1">
    <location>
        <begin position="134"/>
        <end position="179"/>
    </location>
</feature>
<comment type="caution">
    <text evidence="3">The sequence shown here is derived from an EMBL/GenBank/DDBJ whole genome shotgun (WGS) entry which is preliminary data.</text>
</comment>
<dbReference type="PANTHER" id="PTHR23275">
    <property type="entry name" value="CABRIOLET.-RELATED"/>
    <property type="match status" value="1"/>
</dbReference>
<evidence type="ECO:0000313" key="3">
    <source>
        <dbReference type="EMBL" id="ESU40083.1"/>
    </source>
</evidence>
<comment type="caution">
    <text evidence="1">Lacks conserved residue(s) required for the propagation of feature annotation.</text>
</comment>
<feature type="non-terminal residue" evidence="3">
    <location>
        <position position="1"/>
    </location>
</feature>
<sequence length="610" mass="61723">VNDPAGVSIDSLCRPSSSPQAITAGCTGKDGAALADSSTACESCSGGFFLFRGGCYSTESNSGSEICTKAEGGKCTACNTKDNYIFKNPAASPTPGSECILCSDATGADGVMGVANCHTCTAPTGNTGAATCNTCQEGYYLDNADKTCKPCTGCATCETAASTCTSCPEGKYLKSDNTCVEKSGCTGNTYPDPETRTCKESGIADCTTCKYNATVSKPQCTACTSQKMIKTEVDGTTTCVDAAGCATDNQAGSHFLNQAKDKCLLCSDITTDASNAPNKGIAGCKTCTKAASGSNPTCSACLEGYLFNTNDKTCTTKCADNCATCSEATNPNKCSTCMAGFFLKGSAPSECIACGDTAQGGIDGCAECSGTTGSLKCTKCKPNYNPSGEETNLTCTKVCEDETACGGTAGSCGAIVISASGEMTYYCSLCGDPTTFPINGLCTTDKGDNTCKDGVCTQCAAGYFLYMGGCYNTQTTPGNLMCSKASTTAGVCETPNANSRYFTVPGAASTDQSVLACGNPLGTTVDGNAYVGVEGCKTCEAPAALSPAGMASAKCTACDEGKVLTSSGYGCVTCGIAGCSACRADNMCEAYGDGHRRQPQHGRHGRNIGG</sequence>
<dbReference type="Pfam" id="PF03302">
    <property type="entry name" value="VSP"/>
    <property type="match status" value="1"/>
</dbReference>
<dbReference type="InterPro" id="IPR052798">
    <property type="entry name" value="Giardia_VSA"/>
</dbReference>
<name>V6TM65_GIAIN</name>
<dbReference type="PANTHER" id="PTHR23275:SF100">
    <property type="entry name" value="EGF-LIKE DOMAIN-CONTAINING PROTEIN"/>
    <property type="match status" value="1"/>
</dbReference>
<dbReference type="SUPFAM" id="SSF48695">
    <property type="entry name" value="Multiheme cytochromes"/>
    <property type="match status" value="1"/>
</dbReference>
<evidence type="ECO:0000256" key="1">
    <source>
        <dbReference type="PROSITE-ProRule" id="PRU00206"/>
    </source>
</evidence>
<gene>
    <name evidence="3" type="ORF">GSB_154991</name>
</gene>
<dbReference type="EMBL" id="AHHH01000333">
    <property type="protein sequence ID" value="ESU40083.1"/>
    <property type="molecule type" value="Genomic_DNA"/>
</dbReference>
<dbReference type="VEuPathDB" id="GiardiaDB:QR46_4872"/>
<dbReference type="InterPro" id="IPR006212">
    <property type="entry name" value="Furin_repeat"/>
</dbReference>
<dbReference type="SUPFAM" id="SSF57184">
    <property type="entry name" value="Growth factor receptor domain"/>
    <property type="match status" value="2"/>
</dbReference>
<proteinExistence type="predicted"/>
<keyword evidence="1" id="KW-1015">Disulfide bond</keyword>
<reference evidence="4" key="1">
    <citation type="submission" date="2012-02" db="EMBL/GenBank/DDBJ databases">
        <title>Genome sequencing of Giardia lamblia Genotypes A2 and B isolates (DH and GS) and comparative analysis with the genomes of Genotypes A1 and E (WB and Pig).</title>
        <authorList>
            <person name="Adam R."/>
            <person name="Dahlstrom E."/>
            <person name="Martens C."/>
            <person name="Bruno D."/>
            <person name="Barbian K."/>
            <person name="Porcella S.F."/>
            <person name="Nash T."/>
        </authorList>
    </citation>
    <scope>NUCLEOTIDE SEQUENCE</scope>
    <source>
        <strain evidence="4">GS</strain>
    </source>
</reference>
<feature type="disulfide bond" evidence="1">
    <location>
        <begin position="154"/>
        <end position="167"/>
    </location>
</feature>
<dbReference type="VEuPathDB" id="GiardiaDB:DHA2_151438"/>
<dbReference type="InterPro" id="IPR005127">
    <property type="entry name" value="Giardia_VSP"/>
</dbReference>
<evidence type="ECO:0000313" key="4">
    <source>
        <dbReference type="Proteomes" id="UP000018040"/>
    </source>
</evidence>
<dbReference type="InterPro" id="IPR001368">
    <property type="entry name" value="TNFR/NGFR_Cys_rich_reg"/>
</dbReference>
<feature type="domain" description="TNFR-Cys" evidence="2">
    <location>
        <begin position="134"/>
        <end position="179"/>
    </location>
</feature>
<dbReference type="VEuPathDB" id="GiardiaDB:GL50581_3193"/>
<dbReference type="SMART" id="SM00181">
    <property type="entry name" value="EGF"/>
    <property type="match status" value="6"/>
</dbReference>
<evidence type="ECO:0000259" key="2">
    <source>
        <dbReference type="PROSITE" id="PS50050"/>
    </source>
</evidence>
<dbReference type="OrthoDB" id="14563at2759"/>
<protein>
    <submittedName>
        <fullName evidence="3">Variant-specific surface protein</fullName>
    </submittedName>
</protein>
<reference evidence="3 4" key="2">
    <citation type="journal article" date="2013" name="Genome Biol. Evol.">
        <title>Genome sequencing of Giardia lamblia genotypes A2 and B isolates (DH and GS) and comparative analysis with the genomes of genotypes A1 and E (WB and Pig).</title>
        <authorList>
            <person name="Adam R.D."/>
            <person name="Dahlstrom E.W."/>
            <person name="Martens C.A."/>
            <person name="Bruno D.P."/>
            <person name="Barbian K.D."/>
            <person name="Ricklefs S.M."/>
            <person name="Hernandez M.M."/>
            <person name="Narla N.P."/>
            <person name="Patel R.B."/>
            <person name="Porcella S.F."/>
            <person name="Nash T.E."/>
        </authorList>
    </citation>
    <scope>NUCLEOTIDE SEQUENCE [LARGE SCALE GENOMIC DNA]</scope>
    <source>
        <strain evidence="3 4">GS</strain>
    </source>
</reference>
<dbReference type="Gene3D" id="2.10.220.10">
    <property type="entry name" value="Hormone Receptor, Insulin-like Growth Factor Receptor 1, Chain A, domain 2"/>
    <property type="match status" value="1"/>
</dbReference>